<keyword evidence="1" id="KW-0255">Endonuclease</keyword>
<protein>
    <submittedName>
        <fullName evidence="1">DNA endonuclease</fullName>
    </submittedName>
</protein>
<dbReference type="EMBL" id="PQ015378">
    <property type="protein sequence ID" value="XDJ14819.1"/>
    <property type="molecule type" value="Genomic_DNA"/>
</dbReference>
<keyword evidence="1" id="KW-0540">Nuclease</keyword>
<name>A0AB39CCV6_9VIRU</name>
<organism evidence="1">
    <name type="scientific">Pseudomonas phage RVTF4</name>
    <dbReference type="NCBI Taxonomy" id="3236931"/>
    <lineage>
        <taxon>Viruses</taxon>
    </lineage>
</organism>
<dbReference type="GO" id="GO:0004519">
    <property type="term" value="F:endonuclease activity"/>
    <property type="evidence" value="ECO:0007669"/>
    <property type="project" value="UniProtKB-KW"/>
</dbReference>
<reference evidence="1" key="1">
    <citation type="submission" date="2024-07" db="EMBL/GenBank/DDBJ databases">
        <authorList>
            <person name="Bringhurst R.M."/>
            <person name="Homer T.E."/>
        </authorList>
    </citation>
    <scope>NUCLEOTIDE SEQUENCE</scope>
</reference>
<proteinExistence type="predicted"/>
<evidence type="ECO:0000313" key="1">
    <source>
        <dbReference type="EMBL" id="XDJ14819.1"/>
    </source>
</evidence>
<keyword evidence="1" id="KW-0378">Hydrolase</keyword>
<dbReference type="Gene3D" id="2.60.120.620">
    <property type="entry name" value="q2cbj1_9rhob like domain"/>
    <property type="match status" value="1"/>
</dbReference>
<accession>A0AB39CCV6</accession>
<dbReference type="SUPFAM" id="SSF51197">
    <property type="entry name" value="Clavaminate synthase-like"/>
    <property type="match status" value="1"/>
</dbReference>
<sequence length="150" mass="17120">MVAFSTDIAKVIRDVLEEIPDGYWVNRKKINSIPTEGITDADYWFLGDRQMPKELRELLWGLAPTIERVPLGEVCVNRYEPGNGMPEHIDRAYYRHNMVIALNDDGDGIEINGVFYPDSPGKGVIFPIKSEPHKVPPVATRRYVIIFLYS</sequence>